<evidence type="ECO:0000256" key="1">
    <source>
        <dbReference type="SAM" id="MobiDB-lite"/>
    </source>
</evidence>
<dbReference type="Proteomes" id="UP001595621">
    <property type="component" value="Unassembled WGS sequence"/>
</dbReference>
<dbReference type="Pfam" id="PF00754">
    <property type="entry name" value="F5_F8_type_C"/>
    <property type="match status" value="3"/>
</dbReference>
<dbReference type="PROSITE" id="PS51257">
    <property type="entry name" value="PROKAR_LIPOPROTEIN"/>
    <property type="match status" value="1"/>
</dbReference>
<dbReference type="EMBL" id="JBHRTD010000006">
    <property type="protein sequence ID" value="MFC3137803.1"/>
    <property type="molecule type" value="Genomic_DNA"/>
</dbReference>
<feature type="region of interest" description="Disordered" evidence="1">
    <location>
        <begin position="490"/>
        <end position="515"/>
    </location>
</feature>
<reference evidence="4" key="1">
    <citation type="journal article" date="2019" name="Int. J. Syst. Evol. Microbiol.">
        <title>The Global Catalogue of Microorganisms (GCM) 10K type strain sequencing project: providing services to taxonomists for standard genome sequencing and annotation.</title>
        <authorList>
            <consortium name="The Broad Institute Genomics Platform"/>
            <consortium name="The Broad Institute Genome Sequencing Center for Infectious Disease"/>
            <person name="Wu L."/>
            <person name="Ma J."/>
        </authorList>
    </citation>
    <scope>NUCLEOTIDE SEQUENCE [LARGE SCALE GENOMIC DNA]</scope>
    <source>
        <strain evidence="4">KCTC 52277</strain>
    </source>
</reference>
<dbReference type="PROSITE" id="PS50022">
    <property type="entry name" value="FA58C_3"/>
    <property type="match status" value="4"/>
</dbReference>
<sequence>MKRLIKTPIALATVITATGLVGCGSGDDPDPQNVPQIDNTSVELEGSVIKGTMDNAVLTVLPLNKSKVTLTGGGRTDDNGQALVALVSEDGFAFKGIHKVVATADKDTGMMCDASVCGSAALGEMTPGDELAGVSLSSLVWVEATLGNPAGGDAEAEFQVNALTTLATALIEDAMAAGKNISGKSTFEPAQEEFSILVMRILGLDVKANLFALPLVSAESAANFEGVDELTRNLSLINGMFAGFAKDSTLADSFSQWQNLASLAANGDQDALEDLRQRLLNRLALSSVLTELELAPEDIVDIKLPLVVEESATGAVVEYTTADNVAAATITYRKAISDGENGLKAFDGESGTKWLDNESVPSEEEPSWIQIDFAEAYPVSIVSLTSANDAPERDPENFNLEASNDGGETWISLGAWAGAAFNERFETQDFRLNNSLAYSSYRFNITKNKGDSSLMQVAEIELTGPVHADVVHQVDAANVTVRAAISDGESGPKAFDGSADTKWLDNAGAPSDEDPSWAQVTFADAVTVSALALTSANDADSRDPENFNLQASNDGEFWVTLGQWAGEAFDSRFQRKVYPLTAGAAYKQFRFNITKNKGNDGLMQIAEIELIGPSQAFANHALGGSFEARGAISDGESAPKAFDDNHETKWLDNTGVPSDEEPSWVTVTLAEPKAVGTLALISANDAQDRDPENFNLQASNDGEQWVTLGSWNGVVFNDRFEYQSFGISNTLAFSQYRFNISKDKGDSSLMQVAEIALIGPDYASIDHTNGGEGIEVAVRAQISDGESGPKAFDDDASTKWLDNGGVPSTEDPAWVTVSFADAKAVNSLAITSANDAPERDPENFRLLGSNSDGDDKSWTQVGAWVGEVFDERFQRREFTSANGRAFKHYRVEITKNKGDSNLMQLAEIELIGPEL</sequence>
<dbReference type="Pfam" id="PF22633">
    <property type="entry name" value="F5_F8_type_C_2"/>
    <property type="match status" value="1"/>
</dbReference>
<evidence type="ECO:0000313" key="4">
    <source>
        <dbReference type="Proteomes" id="UP001595621"/>
    </source>
</evidence>
<feature type="domain" description="F5/8 type C" evidence="2">
    <location>
        <begin position="466"/>
        <end position="571"/>
    </location>
</feature>
<name>A0ABV7GAV1_9GAMM</name>
<protein>
    <submittedName>
        <fullName evidence="3">Discoidin domain-containing protein</fullName>
    </submittedName>
</protein>
<proteinExistence type="predicted"/>
<evidence type="ECO:0000313" key="3">
    <source>
        <dbReference type="EMBL" id="MFC3137803.1"/>
    </source>
</evidence>
<feature type="domain" description="F5/8 type C" evidence="2">
    <location>
        <begin position="752"/>
        <end position="913"/>
    </location>
</feature>
<accession>A0ABV7GAV1</accession>
<dbReference type="InterPro" id="IPR008979">
    <property type="entry name" value="Galactose-bd-like_sf"/>
</dbReference>
<dbReference type="InterPro" id="IPR000421">
    <property type="entry name" value="FA58C"/>
</dbReference>
<feature type="domain" description="F5/8 type C" evidence="2">
    <location>
        <begin position="605"/>
        <end position="717"/>
    </location>
</feature>
<dbReference type="SUPFAM" id="SSF49785">
    <property type="entry name" value="Galactose-binding domain-like"/>
    <property type="match status" value="4"/>
</dbReference>
<comment type="caution">
    <text evidence="3">The sequence shown here is derived from an EMBL/GenBank/DDBJ whole genome shotgun (WGS) entry which is preliminary data.</text>
</comment>
<dbReference type="Gene3D" id="2.60.120.260">
    <property type="entry name" value="Galactose-binding domain-like"/>
    <property type="match status" value="4"/>
</dbReference>
<feature type="domain" description="F5/8 type C" evidence="2">
    <location>
        <begin position="308"/>
        <end position="465"/>
    </location>
</feature>
<dbReference type="RefSeq" id="WP_248934981.1">
    <property type="nucleotide sequence ID" value="NZ_JAKILF010000002.1"/>
</dbReference>
<gene>
    <name evidence="3" type="ORF">ACFOE0_06305</name>
</gene>
<organism evidence="3 4">
    <name type="scientific">Shewanella submarina</name>
    <dbReference type="NCBI Taxonomy" id="2016376"/>
    <lineage>
        <taxon>Bacteria</taxon>
        <taxon>Pseudomonadati</taxon>
        <taxon>Pseudomonadota</taxon>
        <taxon>Gammaproteobacteria</taxon>
        <taxon>Alteromonadales</taxon>
        <taxon>Shewanellaceae</taxon>
        <taxon>Shewanella</taxon>
    </lineage>
</organism>
<keyword evidence="4" id="KW-1185">Reference proteome</keyword>
<evidence type="ECO:0000259" key="2">
    <source>
        <dbReference type="PROSITE" id="PS50022"/>
    </source>
</evidence>